<proteinExistence type="predicted"/>
<evidence type="ECO:0000313" key="2">
    <source>
        <dbReference type="EMBL" id="MCC8392401.1"/>
    </source>
</evidence>
<evidence type="ECO:0000313" key="3">
    <source>
        <dbReference type="Proteomes" id="UP001431019"/>
    </source>
</evidence>
<comment type="caution">
    <text evidence="2">The sequence shown here is derived from an EMBL/GenBank/DDBJ whole genome shotgun (WGS) entry which is preliminary data.</text>
</comment>
<name>A0ABS8JR75_9BURK</name>
<dbReference type="RefSeq" id="WP_230508608.1">
    <property type="nucleotide sequence ID" value="NZ_JAJITD010000003.1"/>
</dbReference>
<organism evidence="2 3">
    <name type="scientific">Paraburkholderia sejongensis</name>
    <dbReference type="NCBI Taxonomy" id="2886946"/>
    <lineage>
        <taxon>Bacteria</taxon>
        <taxon>Pseudomonadati</taxon>
        <taxon>Pseudomonadota</taxon>
        <taxon>Betaproteobacteria</taxon>
        <taxon>Burkholderiales</taxon>
        <taxon>Burkholderiaceae</taxon>
        <taxon>Paraburkholderia</taxon>
    </lineage>
</organism>
<accession>A0ABS8JR75</accession>
<reference evidence="2 3" key="1">
    <citation type="submission" date="2021-11" db="EMBL/GenBank/DDBJ databases">
        <authorList>
            <person name="Oh E.-T."/>
            <person name="Kim S.-B."/>
        </authorList>
    </citation>
    <scope>NUCLEOTIDE SEQUENCE [LARGE SCALE GENOMIC DNA]</scope>
    <source>
        <strain evidence="2 3">MMS20-SJTR3</strain>
    </source>
</reference>
<dbReference type="EMBL" id="JAJITD010000003">
    <property type="protein sequence ID" value="MCC8392401.1"/>
    <property type="molecule type" value="Genomic_DNA"/>
</dbReference>
<protein>
    <submittedName>
        <fullName evidence="2">Uncharacterized protein</fullName>
    </submittedName>
</protein>
<sequence>MKDAYERRALLLHLADVLEAVNLLVKYDDRHRTVRELVATNKLLARLPLLECVSARMTSLEFVRGATGALLEWPRELLEPELNRERLAATVQSHLFAGNPDGWRAYVRSLTGEVSWFGAGVPLPEADEDMREPSNESDADPRALAQDVAAGAAPLADEQSDKGRESIETSQRIYPTWPWKP</sequence>
<gene>
    <name evidence="2" type="ORF">LJ656_07350</name>
</gene>
<evidence type="ECO:0000256" key="1">
    <source>
        <dbReference type="SAM" id="MobiDB-lite"/>
    </source>
</evidence>
<dbReference type="Proteomes" id="UP001431019">
    <property type="component" value="Unassembled WGS sequence"/>
</dbReference>
<keyword evidence="3" id="KW-1185">Reference proteome</keyword>
<feature type="compositionally biased region" description="Acidic residues" evidence="1">
    <location>
        <begin position="125"/>
        <end position="138"/>
    </location>
</feature>
<feature type="region of interest" description="Disordered" evidence="1">
    <location>
        <begin position="123"/>
        <end position="181"/>
    </location>
</feature>